<name>F8NRT8_SERL9</name>
<proteinExistence type="predicted"/>
<sequence>MARRTKKRLTVKKKPKHPKSPEGAPSHTEWVAWRHFASFVIESNSEEIEFRAYIRALILPHGVEPTDDITDDQYWIGVIRDIRARSADSEDVWARVQWYWDGEDVARVIKSLYERIFSDTYDYVSTSCFSGEHHFSTRNSGFIAIVGLTKVKTLDECLAEQGPIGENEFFSRCDFEYRAKRVTRRAHLCLCATPFNPDTDPVIHFCARKSCRAGYHQSCLVNGGYWDQDLSDRRLRLVEAYPDHDRKFSYKDHISQQRPRKRRKFFPDWDFIEPASLLGLPEDLVRAAEQPIVKGTEAGGVVGNVAAVIAARRRIYDVYSDDKTIPEDWRDQVDVTQAIPLTNGKPLPAFLCPSCNGPI</sequence>
<evidence type="ECO:0000256" key="1">
    <source>
        <dbReference type="SAM" id="MobiDB-lite"/>
    </source>
</evidence>
<protein>
    <recommendedName>
        <fullName evidence="3">BAH domain-containing protein</fullName>
    </recommendedName>
</protein>
<dbReference type="OrthoDB" id="10259622at2759"/>
<dbReference type="KEGG" id="sla:SERLADRAFT_436654"/>
<dbReference type="Proteomes" id="UP000008064">
    <property type="component" value="Unassembled WGS sequence"/>
</dbReference>
<feature type="region of interest" description="Disordered" evidence="1">
    <location>
        <begin position="1"/>
        <end position="26"/>
    </location>
</feature>
<accession>F8NRT8</accession>
<organism>
    <name type="scientific">Serpula lacrymans var. lacrymans (strain S7.9)</name>
    <name type="common">Dry rot fungus</name>
    <dbReference type="NCBI Taxonomy" id="578457"/>
    <lineage>
        <taxon>Eukaryota</taxon>
        <taxon>Fungi</taxon>
        <taxon>Dikarya</taxon>
        <taxon>Basidiomycota</taxon>
        <taxon>Agaricomycotina</taxon>
        <taxon>Agaricomycetes</taxon>
        <taxon>Agaricomycetidae</taxon>
        <taxon>Boletales</taxon>
        <taxon>Coniophorineae</taxon>
        <taxon>Serpulaceae</taxon>
        <taxon>Serpula</taxon>
    </lineage>
</organism>
<dbReference type="RefSeq" id="XP_007316997.1">
    <property type="nucleotide sequence ID" value="XM_007316935.1"/>
</dbReference>
<dbReference type="PANTHER" id="PTHR46364">
    <property type="entry name" value="OS08G0421900 PROTEIN"/>
    <property type="match status" value="1"/>
</dbReference>
<dbReference type="AlphaFoldDB" id="F8NRT8"/>
<dbReference type="EMBL" id="GL945432">
    <property type="protein sequence ID" value="EGO26824.1"/>
    <property type="molecule type" value="Genomic_DNA"/>
</dbReference>
<reference evidence="2" key="1">
    <citation type="submission" date="2011-04" db="EMBL/GenBank/DDBJ databases">
        <title>Evolution of plant cell wall degrading machinery underlies the functional diversity of forest fungi.</title>
        <authorList>
            <consortium name="US DOE Joint Genome Institute (JGI-PGF)"/>
            <person name="Eastwood D.C."/>
            <person name="Floudas D."/>
            <person name="Binder M."/>
            <person name="Majcherczyk A."/>
            <person name="Schneider P."/>
            <person name="Aerts A."/>
            <person name="Asiegbu F.O."/>
            <person name="Baker S.E."/>
            <person name="Barry K."/>
            <person name="Bendiksby M."/>
            <person name="Blumentritt M."/>
            <person name="Coutinho P.M."/>
            <person name="Cullen D."/>
            <person name="Cullen D."/>
            <person name="Gathman A."/>
            <person name="Goodell B."/>
            <person name="Henrissat B."/>
            <person name="Ihrmark K."/>
            <person name="Kauserud H."/>
            <person name="Kohler A."/>
            <person name="LaButti K."/>
            <person name="Lapidus A."/>
            <person name="Lavin J.L."/>
            <person name="Lee Y.-H."/>
            <person name="Lindquist E."/>
            <person name="Lilly W."/>
            <person name="Lucas S."/>
            <person name="Morin E."/>
            <person name="Murat C."/>
            <person name="Oguiza J.A."/>
            <person name="Park J."/>
            <person name="Pisabarro A.G."/>
            <person name="Riley R."/>
            <person name="Rosling A."/>
            <person name="Salamov A."/>
            <person name="Schmidt O."/>
            <person name="Schmutz J."/>
            <person name="Skrede I."/>
            <person name="Stenlid J."/>
            <person name="Wiebenga A."/>
            <person name="Xie X."/>
            <person name="Kues U."/>
            <person name="Hibbett D.S."/>
            <person name="Hoffmeister D."/>
            <person name="Hogberg N."/>
            <person name="Martin F."/>
            <person name="Grigoriev I.V."/>
            <person name="Watkinson S.C."/>
        </authorList>
    </citation>
    <scope>NUCLEOTIDE SEQUENCE</scope>
    <source>
        <strain evidence="2">S7.9</strain>
    </source>
</reference>
<dbReference type="GeneID" id="18814724"/>
<feature type="compositionally biased region" description="Basic residues" evidence="1">
    <location>
        <begin position="1"/>
        <end position="18"/>
    </location>
</feature>
<evidence type="ECO:0008006" key="3">
    <source>
        <dbReference type="Google" id="ProtNLM"/>
    </source>
</evidence>
<gene>
    <name evidence="2" type="ORF">SERLADRAFT_436654</name>
</gene>
<evidence type="ECO:0000313" key="2">
    <source>
        <dbReference type="EMBL" id="EGO26824.1"/>
    </source>
</evidence>
<dbReference type="HOGENOM" id="CLU_030738_0_0_1"/>